<dbReference type="SUPFAM" id="SSF53098">
    <property type="entry name" value="Ribonuclease H-like"/>
    <property type="match status" value="1"/>
</dbReference>
<evidence type="ECO:0008006" key="3">
    <source>
        <dbReference type="Google" id="ProtNLM"/>
    </source>
</evidence>
<protein>
    <recommendedName>
        <fullName evidence="3">RNase H type-1 domain-containing protein</fullName>
    </recommendedName>
</protein>
<dbReference type="InterPro" id="IPR053151">
    <property type="entry name" value="RNase_H-like"/>
</dbReference>
<reference evidence="1" key="1">
    <citation type="submission" date="2023-08" db="EMBL/GenBank/DDBJ databases">
        <title>A de novo genome assembly of Solanum verrucosum Schlechtendal, a Mexican diploid species geographically isolated from the other diploid A-genome species in potato relatives.</title>
        <authorList>
            <person name="Hosaka K."/>
        </authorList>
    </citation>
    <scope>NUCLEOTIDE SEQUENCE</scope>
    <source>
        <tissue evidence="1">Young leaves</tissue>
    </source>
</reference>
<evidence type="ECO:0000313" key="2">
    <source>
        <dbReference type="Proteomes" id="UP001234989"/>
    </source>
</evidence>
<dbReference type="CDD" id="cd06222">
    <property type="entry name" value="RNase_H_like"/>
    <property type="match status" value="1"/>
</dbReference>
<accession>A0AAF0QBF8</accession>
<dbReference type="EMBL" id="CP133614">
    <property type="protein sequence ID" value="WMV20176.1"/>
    <property type="molecule type" value="Genomic_DNA"/>
</dbReference>
<keyword evidence="2" id="KW-1185">Reference proteome</keyword>
<organism evidence="1 2">
    <name type="scientific">Solanum verrucosum</name>
    <dbReference type="NCBI Taxonomy" id="315347"/>
    <lineage>
        <taxon>Eukaryota</taxon>
        <taxon>Viridiplantae</taxon>
        <taxon>Streptophyta</taxon>
        <taxon>Embryophyta</taxon>
        <taxon>Tracheophyta</taxon>
        <taxon>Spermatophyta</taxon>
        <taxon>Magnoliopsida</taxon>
        <taxon>eudicotyledons</taxon>
        <taxon>Gunneridae</taxon>
        <taxon>Pentapetalae</taxon>
        <taxon>asterids</taxon>
        <taxon>lamiids</taxon>
        <taxon>Solanales</taxon>
        <taxon>Solanaceae</taxon>
        <taxon>Solanoideae</taxon>
        <taxon>Solaneae</taxon>
        <taxon>Solanum</taxon>
    </lineage>
</organism>
<dbReference type="PANTHER" id="PTHR47723">
    <property type="entry name" value="OS05G0353850 PROTEIN"/>
    <property type="match status" value="1"/>
</dbReference>
<proteinExistence type="predicted"/>
<evidence type="ECO:0000313" key="1">
    <source>
        <dbReference type="EMBL" id="WMV20176.1"/>
    </source>
</evidence>
<gene>
    <name evidence="1" type="ORF">MTR67_013561</name>
</gene>
<sequence length="93" mass="10332">MEKIKKTKGEMNWACEKKKCRCPSKEPIPKLLVVCWQKPEQGLLKLNTDGSFNISNGKAGHGGALRDEEGELIKAFSVPIECFSHNETEAKAT</sequence>
<dbReference type="Proteomes" id="UP001234989">
    <property type="component" value="Chromosome 3"/>
</dbReference>
<name>A0AAF0QBF8_SOLVR</name>
<dbReference type="InterPro" id="IPR012337">
    <property type="entry name" value="RNaseH-like_sf"/>
</dbReference>
<dbReference type="PANTHER" id="PTHR47723:SF7">
    <property type="entry name" value="RNASE H FAMILY PROTEIN"/>
    <property type="match status" value="1"/>
</dbReference>
<dbReference type="AlphaFoldDB" id="A0AAF0QBF8"/>
<dbReference type="InterPro" id="IPR044730">
    <property type="entry name" value="RNase_H-like_dom_plant"/>
</dbReference>